<dbReference type="InterPro" id="IPR052338">
    <property type="entry name" value="Transposase_5"/>
</dbReference>
<organism evidence="2">
    <name type="scientific">Bactrocera dorsalis</name>
    <name type="common">Oriental fruit fly</name>
    <name type="synonym">Dacus dorsalis</name>
    <dbReference type="NCBI Taxonomy" id="27457"/>
    <lineage>
        <taxon>Eukaryota</taxon>
        <taxon>Metazoa</taxon>
        <taxon>Ecdysozoa</taxon>
        <taxon>Arthropoda</taxon>
        <taxon>Hexapoda</taxon>
        <taxon>Insecta</taxon>
        <taxon>Pterygota</taxon>
        <taxon>Neoptera</taxon>
        <taxon>Endopterygota</taxon>
        <taxon>Diptera</taxon>
        <taxon>Brachycera</taxon>
        <taxon>Muscomorpha</taxon>
        <taxon>Tephritoidea</taxon>
        <taxon>Tephritidae</taxon>
        <taxon>Bactrocera</taxon>
        <taxon>Bactrocera</taxon>
    </lineage>
</organism>
<dbReference type="Gene3D" id="3.30.420.10">
    <property type="entry name" value="Ribonuclease H-like superfamily/Ribonuclease H"/>
    <property type="match status" value="1"/>
</dbReference>
<dbReference type="AlphaFoldDB" id="A0A034WXH9"/>
<reference evidence="2" key="1">
    <citation type="journal article" date="2014" name="BMC Genomics">
        <title>Characterizing the developmental transcriptome of the oriental fruit fly, Bactrocera dorsalis (Diptera: Tephritidae) through comparative genomic analysis with Drosophila melanogaster utilizing modENCODE datasets.</title>
        <authorList>
            <person name="Geib S.M."/>
            <person name="Calla B."/>
            <person name="Hall B."/>
            <person name="Hou S."/>
            <person name="Manoukis N.C."/>
        </authorList>
    </citation>
    <scope>NUCLEOTIDE SEQUENCE</scope>
    <source>
        <strain evidence="2">Punador</strain>
    </source>
</reference>
<dbReference type="InterPro" id="IPR036397">
    <property type="entry name" value="RNaseH_sf"/>
</dbReference>
<dbReference type="InterPro" id="IPR002492">
    <property type="entry name" value="Transposase_Tc1-like"/>
</dbReference>
<dbReference type="PANTHER" id="PTHR23022:SF134">
    <property type="entry name" value="TRANSPOSABLE ELEMENT TC1 TRANSPOSASE"/>
    <property type="match status" value="1"/>
</dbReference>
<dbReference type="GO" id="GO:0003677">
    <property type="term" value="F:DNA binding"/>
    <property type="evidence" value="ECO:0007669"/>
    <property type="project" value="InterPro"/>
</dbReference>
<evidence type="ECO:0000313" key="2">
    <source>
        <dbReference type="EMBL" id="JAC58915.1"/>
    </source>
</evidence>
<accession>A0A034WXH9</accession>
<gene>
    <name evidence="2" type="primary">TC1A</name>
</gene>
<feature type="domain" description="Transposase Tc1-like" evidence="1">
    <location>
        <begin position="3"/>
        <end position="47"/>
    </location>
</feature>
<proteinExistence type="predicted"/>
<name>A0A034WXH9_BACDO</name>
<feature type="non-terminal residue" evidence="2">
    <location>
        <position position="1"/>
    </location>
</feature>
<protein>
    <submittedName>
        <fullName evidence="2">Transposable element Tc1 transposase</fullName>
    </submittedName>
</protein>
<dbReference type="GO" id="GO:0015074">
    <property type="term" value="P:DNA integration"/>
    <property type="evidence" value="ECO:0007669"/>
    <property type="project" value="InterPro"/>
</dbReference>
<sequence length="184" mass="22063">LDKNVSASAVQRALHRIGFISAIEKKNPALSDKNIKARLAFCRKYQDWTEDDWKRVIWSDESKINRFQSDGKQYYWRRPHERIQNHHVKQIVKHGGGSLMIWGCFTWWHMGPLVKIEGIMKKKDYLQILQTNLPDFLDECTYPEEEMVFQQDGDPKHTAKIVKKWLDEQKWFFSRTETRNTRPR</sequence>
<dbReference type="Pfam" id="PF01498">
    <property type="entry name" value="HTH_Tnp_Tc3_2"/>
    <property type="match status" value="1"/>
</dbReference>
<dbReference type="EMBL" id="GAKP01000037">
    <property type="protein sequence ID" value="JAC58915.1"/>
    <property type="molecule type" value="Transcribed_RNA"/>
</dbReference>
<dbReference type="GO" id="GO:0006313">
    <property type="term" value="P:DNA transposition"/>
    <property type="evidence" value="ECO:0007669"/>
    <property type="project" value="InterPro"/>
</dbReference>
<evidence type="ECO:0000259" key="1">
    <source>
        <dbReference type="Pfam" id="PF01498"/>
    </source>
</evidence>
<dbReference type="PANTHER" id="PTHR23022">
    <property type="entry name" value="TRANSPOSABLE ELEMENT-RELATED"/>
    <property type="match status" value="1"/>
</dbReference>